<evidence type="ECO:0008006" key="4">
    <source>
        <dbReference type="Google" id="ProtNLM"/>
    </source>
</evidence>
<reference evidence="2 3" key="1">
    <citation type="submission" date="2018-08" db="EMBL/GenBank/DDBJ databases">
        <title>Genomic Encyclopedia of Archaeal and Bacterial Type Strains, Phase II (KMG-II): from individual species to whole genera.</title>
        <authorList>
            <person name="Goeker M."/>
        </authorList>
    </citation>
    <scope>NUCLEOTIDE SEQUENCE [LARGE SCALE GENOMIC DNA]</scope>
    <source>
        <strain evidence="2 3">DSM 2261</strain>
    </source>
</reference>
<evidence type="ECO:0000256" key="1">
    <source>
        <dbReference type="SAM" id="SignalP"/>
    </source>
</evidence>
<keyword evidence="3" id="KW-1185">Reference proteome</keyword>
<evidence type="ECO:0000313" key="3">
    <source>
        <dbReference type="Proteomes" id="UP000256345"/>
    </source>
</evidence>
<evidence type="ECO:0000313" key="2">
    <source>
        <dbReference type="EMBL" id="REG36390.1"/>
    </source>
</evidence>
<dbReference type="Proteomes" id="UP000256345">
    <property type="component" value="Unassembled WGS sequence"/>
</dbReference>
<comment type="caution">
    <text evidence="2">The sequence shown here is derived from an EMBL/GenBank/DDBJ whole genome shotgun (WGS) entry which is preliminary data.</text>
</comment>
<accession>A0ABX9KAB5</accession>
<keyword evidence="1" id="KW-0732">Signal</keyword>
<protein>
    <recommendedName>
        <fullName evidence="4">Lipoprotein</fullName>
    </recommendedName>
</protein>
<dbReference type="EMBL" id="QUMU01000002">
    <property type="protein sequence ID" value="REG36390.1"/>
    <property type="molecule type" value="Genomic_DNA"/>
</dbReference>
<organism evidence="2 3">
    <name type="scientific">Archangium gephyra</name>
    <dbReference type="NCBI Taxonomy" id="48"/>
    <lineage>
        <taxon>Bacteria</taxon>
        <taxon>Pseudomonadati</taxon>
        <taxon>Myxococcota</taxon>
        <taxon>Myxococcia</taxon>
        <taxon>Myxococcales</taxon>
        <taxon>Cystobacterineae</taxon>
        <taxon>Archangiaceae</taxon>
        <taxon>Archangium</taxon>
    </lineage>
</organism>
<name>A0ABX9KAB5_9BACT</name>
<feature type="chain" id="PRO_5046798987" description="Lipoprotein" evidence="1">
    <location>
        <begin position="27"/>
        <end position="268"/>
    </location>
</feature>
<sequence length="268" mass="29453">MPFPLMARVKPAMLTTLLLVSTLGSAGPALDSATSACRQNPSYCARVAGEEAVVPTIQGAAEIASVGATLRVLDSKTQADIERTLEECVNWANDQVNRRRFSGNSPSRKQCQEELSGIDPCGRKVTRAMQLGKEKHALALQCAEAKLGELIPGRFSREQRYRYDPQTGQKQLVSREEARTLLQQGCGDELEGTIVPDIVIHSGNPLEALAVYDFKFPCPDTNKPTWREYEKGPFAGSTQGKIYLEILKVGPNLIAPIRGIIRWLESQK</sequence>
<proteinExistence type="predicted"/>
<feature type="signal peptide" evidence="1">
    <location>
        <begin position="1"/>
        <end position="26"/>
    </location>
</feature>
<gene>
    <name evidence="2" type="ORF">ATI61_102767</name>
</gene>